<dbReference type="Gramene" id="OMERI11G12690.2">
    <property type="protein sequence ID" value="OMERI11G12690.2"/>
    <property type="gene ID" value="OMERI11G12690"/>
</dbReference>
<evidence type="ECO:0000313" key="2">
    <source>
        <dbReference type="EnsemblPlants" id="OMERI11G12690.2"/>
    </source>
</evidence>
<feature type="compositionally biased region" description="Gly residues" evidence="1">
    <location>
        <begin position="1"/>
        <end position="12"/>
    </location>
</feature>
<sequence>MKMSGGGQGHEAGGLRPDANLNMRGEQMTADAIQLVTNPGKIQIHSGTGDIAEEEEKLINDPSASSIQISGGVTAEEGQDIDPHYAILATDVEEHEKLYDIGYDPCYPNERTDRDNVKSTKRALEMYMHMLENSGSSVLPVAEAKWKVLQAEALHEVEFHRSDAIRQFSSELDVCANKLALILEKMEPAVTRPSLIGVIGPGQGIM</sequence>
<accession>A0A0E0F698</accession>
<protein>
    <submittedName>
        <fullName evidence="2">Uncharacterized protein</fullName>
    </submittedName>
</protein>
<feature type="region of interest" description="Disordered" evidence="1">
    <location>
        <begin position="1"/>
        <end position="21"/>
    </location>
</feature>
<name>A0A0E0F698_9ORYZ</name>
<evidence type="ECO:0000313" key="3">
    <source>
        <dbReference type="Proteomes" id="UP000008021"/>
    </source>
</evidence>
<reference evidence="2" key="1">
    <citation type="submission" date="2015-04" db="UniProtKB">
        <authorList>
            <consortium name="EnsemblPlants"/>
        </authorList>
    </citation>
    <scope>IDENTIFICATION</scope>
</reference>
<evidence type="ECO:0000256" key="1">
    <source>
        <dbReference type="SAM" id="MobiDB-lite"/>
    </source>
</evidence>
<reference evidence="2" key="2">
    <citation type="submission" date="2018-05" db="EMBL/GenBank/DDBJ databases">
        <title>OmerRS3 (Oryza meridionalis Reference Sequence Version 3).</title>
        <authorList>
            <person name="Zhang J."/>
            <person name="Kudrna D."/>
            <person name="Lee S."/>
            <person name="Talag J."/>
            <person name="Welchert J."/>
            <person name="Wing R.A."/>
        </authorList>
    </citation>
    <scope>NUCLEOTIDE SEQUENCE [LARGE SCALE GENOMIC DNA]</scope>
    <source>
        <strain evidence="2">cv. OR44</strain>
    </source>
</reference>
<dbReference type="HOGENOM" id="CLU_1386128_0_0_1"/>
<keyword evidence="3" id="KW-1185">Reference proteome</keyword>
<dbReference type="AlphaFoldDB" id="A0A0E0F698"/>
<dbReference type="Proteomes" id="UP000008021">
    <property type="component" value="Chromosome 11"/>
</dbReference>
<dbReference type="EnsemblPlants" id="OMERI11G12690.2">
    <property type="protein sequence ID" value="OMERI11G12690.2"/>
    <property type="gene ID" value="OMERI11G12690"/>
</dbReference>
<organism evidence="2">
    <name type="scientific">Oryza meridionalis</name>
    <dbReference type="NCBI Taxonomy" id="40149"/>
    <lineage>
        <taxon>Eukaryota</taxon>
        <taxon>Viridiplantae</taxon>
        <taxon>Streptophyta</taxon>
        <taxon>Embryophyta</taxon>
        <taxon>Tracheophyta</taxon>
        <taxon>Spermatophyta</taxon>
        <taxon>Magnoliopsida</taxon>
        <taxon>Liliopsida</taxon>
        <taxon>Poales</taxon>
        <taxon>Poaceae</taxon>
        <taxon>BOP clade</taxon>
        <taxon>Oryzoideae</taxon>
        <taxon>Oryzeae</taxon>
        <taxon>Oryzinae</taxon>
        <taxon>Oryza</taxon>
    </lineage>
</organism>
<proteinExistence type="predicted"/>